<sequence length="213" mass="24097">MAEWESAVSTSAFGPFPVDANHHWSRRGSVVRSSVWESEEGEERMGGQFERIVPVYPYPNCRSLLVQFSYSFTDFIVRRCHMLSHHWPDSVTHNHIASPAVPSLHVSIYLRMHAGVVSHNFGDFNSALMPRVPSALYVAIPHSPTVSSLLHKANQLSPHQRYENGKRNNVLIEQKTPPRHRPLMISRCDGHMTNLVASNEDVVKASFVEEFTA</sequence>
<name>A0AAP0F131_9MAGN</name>
<proteinExistence type="predicted"/>
<dbReference type="AlphaFoldDB" id="A0AAP0F131"/>
<keyword evidence="2" id="KW-1185">Reference proteome</keyword>
<comment type="caution">
    <text evidence="1">The sequence shown here is derived from an EMBL/GenBank/DDBJ whole genome shotgun (WGS) entry which is preliminary data.</text>
</comment>
<dbReference type="Proteomes" id="UP001417504">
    <property type="component" value="Unassembled WGS sequence"/>
</dbReference>
<dbReference type="EMBL" id="JBBNAE010000008">
    <property type="protein sequence ID" value="KAK9102656.1"/>
    <property type="molecule type" value="Genomic_DNA"/>
</dbReference>
<reference evidence="1 2" key="1">
    <citation type="submission" date="2024-01" db="EMBL/GenBank/DDBJ databases">
        <title>Genome assemblies of Stephania.</title>
        <authorList>
            <person name="Yang L."/>
        </authorList>
    </citation>
    <scope>NUCLEOTIDE SEQUENCE [LARGE SCALE GENOMIC DNA]</scope>
    <source>
        <strain evidence="1">QJT</strain>
        <tissue evidence="1">Leaf</tissue>
    </source>
</reference>
<accession>A0AAP0F131</accession>
<gene>
    <name evidence="1" type="ORF">Sjap_019910</name>
</gene>
<evidence type="ECO:0000313" key="1">
    <source>
        <dbReference type="EMBL" id="KAK9102656.1"/>
    </source>
</evidence>
<protein>
    <submittedName>
        <fullName evidence="1">Uncharacterized protein</fullName>
    </submittedName>
</protein>
<evidence type="ECO:0000313" key="2">
    <source>
        <dbReference type="Proteomes" id="UP001417504"/>
    </source>
</evidence>
<organism evidence="1 2">
    <name type="scientific">Stephania japonica</name>
    <dbReference type="NCBI Taxonomy" id="461633"/>
    <lineage>
        <taxon>Eukaryota</taxon>
        <taxon>Viridiplantae</taxon>
        <taxon>Streptophyta</taxon>
        <taxon>Embryophyta</taxon>
        <taxon>Tracheophyta</taxon>
        <taxon>Spermatophyta</taxon>
        <taxon>Magnoliopsida</taxon>
        <taxon>Ranunculales</taxon>
        <taxon>Menispermaceae</taxon>
        <taxon>Menispermoideae</taxon>
        <taxon>Cissampelideae</taxon>
        <taxon>Stephania</taxon>
    </lineage>
</organism>